<name>A0ABW8BNR0_9GAMM</name>
<feature type="region of interest" description="Disordered" evidence="1">
    <location>
        <begin position="51"/>
        <end position="126"/>
    </location>
</feature>
<dbReference type="EMBL" id="JBITWC010000003">
    <property type="protein sequence ID" value="MFI8748825.1"/>
    <property type="molecule type" value="Genomic_DNA"/>
</dbReference>
<comment type="caution">
    <text evidence="2">The sequence shown here is derived from an EMBL/GenBank/DDBJ whole genome shotgun (WGS) entry which is preliminary data.</text>
</comment>
<gene>
    <name evidence="2" type="ORF">ACIGG6_02300</name>
</gene>
<feature type="compositionally biased region" description="Polar residues" evidence="1">
    <location>
        <begin position="71"/>
        <end position="81"/>
    </location>
</feature>
<dbReference type="RefSeq" id="WP_399841820.1">
    <property type="nucleotide sequence ID" value="NZ_JBITWC010000003.1"/>
</dbReference>
<organism evidence="2 3">
    <name type="scientific">Vreelandella lionensis</name>
    <dbReference type="NCBI Taxonomy" id="1144478"/>
    <lineage>
        <taxon>Bacteria</taxon>
        <taxon>Pseudomonadati</taxon>
        <taxon>Pseudomonadota</taxon>
        <taxon>Gammaproteobacteria</taxon>
        <taxon>Oceanospirillales</taxon>
        <taxon>Halomonadaceae</taxon>
        <taxon>Vreelandella</taxon>
    </lineage>
</organism>
<proteinExistence type="predicted"/>
<keyword evidence="3" id="KW-1185">Reference proteome</keyword>
<protein>
    <recommendedName>
        <fullName evidence="4">Single-stranded DNA-binding protein</fullName>
    </recommendedName>
</protein>
<feature type="compositionally biased region" description="Basic and acidic residues" evidence="1">
    <location>
        <begin position="1"/>
        <end position="17"/>
    </location>
</feature>
<feature type="region of interest" description="Disordered" evidence="1">
    <location>
        <begin position="1"/>
        <end position="24"/>
    </location>
</feature>
<dbReference type="Proteomes" id="UP001614338">
    <property type="component" value="Unassembled WGS sequence"/>
</dbReference>
<feature type="compositionally biased region" description="Low complexity" evidence="1">
    <location>
        <begin position="82"/>
        <end position="106"/>
    </location>
</feature>
<evidence type="ECO:0008006" key="4">
    <source>
        <dbReference type="Google" id="ProtNLM"/>
    </source>
</evidence>
<accession>A0ABW8BNR0</accession>
<evidence type="ECO:0000313" key="3">
    <source>
        <dbReference type="Proteomes" id="UP001614338"/>
    </source>
</evidence>
<sequence>MAQKLRDIAVKTGEYQDRQSGQMKGRWQNVGALMKNDDGSEFIIMHRWFNPAGLPNPENRDSVVMSCFKPNRQQGNGQTPANNGGYQQPPRNQNPPQGQSAQQGQSVPYGAPDPAQYNDFDDEIPF</sequence>
<evidence type="ECO:0000256" key="1">
    <source>
        <dbReference type="SAM" id="MobiDB-lite"/>
    </source>
</evidence>
<evidence type="ECO:0000313" key="2">
    <source>
        <dbReference type="EMBL" id="MFI8748825.1"/>
    </source>
</evidence>
<reference evidence="2 3" key="1">
    <citation type="submission" date="2024-10" db="EMBL/GenBank/DDBJ databases">
        <title>The Natural Products Discovery Center: Release of the First 8490 Sequenced Strains for Exploring Actinobacteria Biosynthetic Diversity.</title>
        <authorList>
            <person name="Kalkreuter E."/>
            <person name="Kautsar S.A."/>
            <person name="Yang D."/>
            <person name="Bader C.D."/>
            <person name="Teijaro C.N."/>
            <person name="Fluegel L."/>
            <person name="Davis C.M."/>
            <person name="Simpson J.R."/>
            <person name="Lauterbach L."/>
            <person name="Steele A.D."/>
            <person name="Gui C."/>
            <person name="Meng S."/>
            <person name="Li G."/>
            <person name="Viehrig K."/>
            <person name="Ye F."/>
            <person name="Su P."/>
            <person name="Kiefer A.F."/>
            <person name="Nichols A."/>
            <person name="Cepeda A.J."/>
            <person name="Yan W."/>
            <person name="Fan B."/>
            <person name="Jiang Y."/>
            <person name="Adhikari A."/>
            <person name="Zheng C.-J."/>
            <person name="Schuster L."/>
            <person name="Cowan T.M."/>
            <person name="Smanski M.J."/>
            <person name="Chevrette M.G."/>
            <person name="De Carvalho L.P.S."/>
            <person name="Shen B."/>
        </authorList>
    </citation>
    <scope>NUCLEOTIDE SEQUENCE [LARGE SCALE GENOMIC DNA]</scope>
    <source>
        <strain evidence="2 3">NPDC077409</strain>
    </source>
</reference>